<dbReference type="RefSeq" id="WP_209352363.1">
    <property type="nucleotide sequence ID" value="NZ_JAGIYZ010000012.1"/>
</dbReference>
<dbReference type="Gene3D" id="3.40.50.150">
    <property type="entry name" value="Vaccinia Virus protein VP39"/>
    <property type="match status" value="1"/>
</dbReference>
<evidence type="ECO:0000313" key="3">
    <source>
        <dbReference type="Proteomes" id="UP000680815"/>
    </source>
</evidence>
<proteinExistence type="predicted"/>
<dbReference type="PANTHER" id="PTHR34203:SF15">
    <property type="entry name" value="SLL1173 PROTEIN"/>
    <property type="match status" value="1"/>
</dbReference>
<gene>
    <name evidence="2" type="ORF">J5Y09_13695</name>
</gene>
<dbReference type="EMBL" id="JAGIYZ010000012">
    <property type="protein sequence ID" value="MBP0464971.1"/>
    <property type="molecule type" value="Genomic_DNA"/>
</dbReference>
<sequence length="287" mass="30295">MDGVPSFLRRLGGWLAGSSAPPPAAPGRRESYAYLGNGRAVTLTHRGHQLMLDATDIGMTPHLALRGEWERVVEDAVLALLAPGAAVVEVGANIGYHTLAMSAAIGAAGRLHAFEPNPRLVPLLSASVALNGFNDRVTIHPRAAADAPGQVALLVHPDHAGSGHLEVAAVGPGYTQRHEIETVRIDDAVGEGFGPARLMRLDCEGAEPLALRGAEALIRRSPDLVLVMEWSVPMMRARADVAAFATWLEGLGLNHAWRIEAGGRASVAMADLPGLPHSEVILARRPL</sequence>
<comment type="caution">
    <text evidence="2">The sequence shown here is derived from an EMBL/GenBank/DDBJ whole genome shotgun (WGS) entry which is preliminary data.</text>
</comment>
<dbReference type="PANTHER" id="PTHR34203">
    <property type="entry name" value="METHYLTRANSFERASE, FKBM FAMILY PROTEIN"/>
    <property type="match status" value="1"/>
</dbReference>
<dbReference type="Pfam" id="PF05050">
    <property type="entry name" value="Methyltransf_21"/>
    <property type="match status" value="1"/>
</dbReference>
<dbReference type="InterPro" id="IPR029063">
    <property type="entry name" value="SAM-dependent_MTases_sf"/>
</dbReference>
<dbReference type="NCBIfam" id="TIGR01444">
    <property type="entry name" value="fkbM_fam"/>
    <property type="match status" value="1"/>
</dbReference>
<keyword evidence="3" id="KW-1185">Reference proteome</keyword>
<feature type="domain" description="Methyltransferase FkbM" evidence="1">
    <location>
        <begin position="89"/>
        <end position="248"/>
    </location>
</feature>
<evidence type="ECO:0000259" key="1">
    <source>
        <dbReference type="Pfam" id="PF05050"/>
    </source>
</evidence>
<evidence type="ECO:0000313" key="2">
    <source>
        <dbReference type="EMBL" id="MBP0464971.1"/>
    </source>
</evidence>
<organism evidence="2 3">
    <name type="scientific">Roseomonas nitratireducens</name>
    <dbReference type="NCBI Taxonomy" id="2820810"/>
    <lineage>
        <taxon>Bacteria</taxon>
        <taxon>Pseudomonadati</taxon>
        <taxon>Pseudomonadota</taxon>
        <taxon>Alphaproteobacteria</taxon>
        <taxon>Acetobacterales</taxon>
        <taxon>Roseomonadaceae</taxon>
        <taxon>Roseomonas</taxon>
    </lineage>
</organism>
<protein>
    <submittedName>
        <fullName evidence="2">FkbM family methyltransferase</fullName>
    </submittedName>
</protein>
<dbReference type="Proteomes" id="UP000680815">
    <property type="component" value="Unassembled WGS sequence"/>
</dbReference>
<dbReference type="InterPro" id="IPR006342">
    <property type="entry name" value="FkbM_mtfrase"/>
</dbReference>
<reference evidence="2 3" key="1">
    <citation type="submission" date="2021-03" db="EMBL/GenBank/DDBJ databases">
        <authorList>
            <person name="So Y."/>
        </authorList>
    </citation>
    <scope>NUCLEOTIDE SEQUENCE [LARGE SCALE GENOMIC DNA]</scope>
    <source>
        <strain evidence="2 3">PWR1</strain>
    </source>
</reference>
<accession>A0ABS4AUD1</accession>
<dbReference type="InterPro" id="IPR052514">
    <property type="entry name" value="SAM-dependent_MTase"/>
</dbReference>
<keyword evidence="2" id="KW-0489">Methyltransferase</keyword>
<name>A0ABS4AUD1_9PROT</name>
<dbReference type="SUPFAM" id="SSF53335">
    <property type="entry name" value="S-adenosyl-L-methionine-dependent methyltransferases"/>
    <property type="match status" value="1"/>
</dbReference>
<dbReference type="GO" id="GO:0008168">
    <property type="term" value="F:methyltransferase activity"/>
    <property type="evidence" value="ECO:0007669"/>
    <property type="project" value="UniProtKB-KW"/>
</dbReference>
<dbReference type="GO" id="GO:0032259">
    <property type="term" value="P:methylation"/>
    <property type="evidence" value="ECO:0007669"/>
    <property type="project" value="UniProtKB-KW"/>
</dbReference>
<keyword evidence="2" id="KW-0808">Transferase</keyword>